<evidence type="ECO:0000256" key="11">
    <source>
        <dbReference type="ARBA" id="ARBA00023054"/>
    </source>
</evidence>
<dbReference type="Proteomes" id="UP000695562">
    <property type="component" value="Unassembled WGS sequence"/>
</dbReference>
<comment type="pathway">
    <text evidence="3 14">Protein modification; protein ubiquitination.</text>
</comment>
<reference evidence="18" key="1">
    <citation type="submission" date="2020-01" db="EMBL/GenBank/DDBJ databases">
        <title>Development of genomics and gene disruption for Polysphondylium violaceum indicates a role for the polyketide synthase stlB in stalk morphogenesis.</title>
        <authorList>
            <person name="Narita B."/>
            <person name="Kawabe Y."/>
            <person name="Kin K."/>
            <person name="Saito T."/>
            <person name="Gibbs R."/>
            <person name="Kuspa A."/>
            <person name="Muzny D."/>
            <person name="Queller D."/>
            <person name="Richards S."/>
            <person name="Strassman J."/>
            <person name="Sucgang R."/>
            <person name="Worley K."/>
            <person name="Schaap P."/>
        </authorList>
    </citation>
    <scope>NUCLEOTIDE SEQUENCE</scope>
    <source>
        <strain evidence="18">QSvi11</strain>
    </source>
</reference>
<evidence type="ECO:0000313" key="19">
    <source>
        <dbReference type="Proteomes" id="UP000695562"/>
    </source>
</evidence>
<keyword evidence="19" id="KW-1185">Reference proteome</keyword>
<dbReference type="SMART" id="SM00184">
    <property type="entry name" value="RING"/>
    <property type="match status" value="1"/>
</dbReference>
<evidence type="ECO:0000256" key="13">
    <source>
        <dbReference type="PROSITE-ProRule" id="PRU00175"/>
    </source>
</evidence>
<feature type="compositionally biased region" description="Basic and acidic residues" evidence="16">
    <location>
        <begin position="1"/>
        <end position="12"/>
    </location>
</feature>
<evidence type="ECO:0000256" key="1">
    <source>
        <dbReference type="ARBA" id="ARBA00000900"/>
    </source>
</evidence>
<keyword evidence="12 14" id="KW-0539">Nucleus</keyword>
<keyword evidence="5 14" id="KW-0808">Transferase</keyword>
<dbReference type="GO" id="GO:0006325">
    <property type="term" value="P:chromatin organization"/>
    <property type="evidence" value="ECO:0007669"/>
    <property type="project" value="UniProtKB-KW"/>
</dbReference>
<gene>
    <name evidence="18" type="ORF">CYY_009447</name>
</gene>
<keyword evidence="6 14" id="KW-0479">Metal-binding</keyword>
<keyword evidence="10 14" id="KW-0156">Chromatin regulator</keyword>
<dbReference type="GO" id="GO:0016567">
    <property type="term" value="P:protein ubiquitination"/>
    <property type="evidence" value="ECO:0007669"/>
    <property type="project" value="UniProtKB-UniRule"/>
</dbReference>
<dbReference type="OrthoDB" id="10266039at2759"/>
<evidence type="ECO:0000256" key="4">
    <source>
        <dbReference type="ARBA" id="ARBA00005555"/>
    </source>
</evidence>
<feature type="domain" description="RING-type" evidence="17">
    <location>
        <begin position="863"/>
        <end position="902"/>
    </location>
</feature>
<keyword evidence="9 14" id="KW-0862">Zinc</keyword>
<dbReference type="EC" id="2.3.2.27" evidence="14"/>
<evidence type="ECO:0000256" key="9">
    <source>
        <dbReference type="ARBA" id="ARBA00022833"/>
    </source>
</evidence>
<comment type="caution">
    <text evidence="18">The sequence shown here is derived from an EMBL/GenBank/DDBJ whole genome shotgun (WGS) entry which is preliminary data.</text>
</comment>
<evidence type="ECO:0000256" key="2">
    <source>
        <dbReference type="ARBA" id="ARBA00004123"/>
    </source>
</evidence>
<evidence type="ECO:0000256" key="8">
    <source>
        <dbReference type="ARBA" id="ARBA00022786"/>
    </source>
</evidence>
<dbReference type="Pfam" id="PF13923">
    <property type="entry name" value="zf-C3HC4_2"/>
    <property type="match status" value="1"/>
</dbReference>
<evidence type="ECO:0000256" key="12">
    <source>
        <dbReference type="ARBA" id="ARBA00023242"/>
    </source>
</evidence>
<evidence type="ECO:0000256" key="5">
    <source>
        <dbReference type="ARBA" id="ARBA00022679"/>
    </source>
</evidence>
<comment type="similarity">
    <text evidence="4 14">Belongs to the BRE1 family.</text>
</comment>
<dbReference type="AlphaFoldDB" id="A0A8J4UW25"/>
<comment type="subcellular location">
    <subcellularLocation>
        <location evidence="2 14">Nucleus</location>
    </subcellularLocation>
</comment>
<organism evidence="18 19">
    <name type="scientific">Polysphondylium violaceum</name>
    <dbReference type="NCBI Taxonomy" id="133409"/>
    <lineage>
        <taxon>Eukaryota</taxon>
        <taxon>Amoebozoa</taxon>
        <taxon>Evosea</taxon>
        <taxon>Eumycetozoa</taxon>
        <taxon>Dictyostelia</taxon>
        <taxon>Dictyosteliales</taxon>
        <taxon>Dictyosteliaceae</taxon>
        <taxon>Polysphondylium</taxon>
    </lineage>
</organism>
<protein>
    <recommendedName>
        <fullName evidence="14">E3 ubiquitin protein ligase</fullName>
        <ecNumber evidence="14">2.3.2.27</ecNumber>
    </recommendedName>
</protein>
<name>A0A8J4UW25_9MYCE</name>
<evidence type="ECO:0000256" key="10">
    <source>
        <dbReference type="ARBA" id="ARBA00022853"/>
    </source>
</evidence>
<dbReference type="SUPFAM" id="SSF57850">
    <property type="entry name" value="RING/U-box"/>
    <property type="match status" value="1"/>
</dbReference>
<feature type="region of interest" description="Disordered" evidence="16">
    <location>
        <begin position="1"/>
        <end position="35"/>
    </location>
</feature>
<dbReference type="InterPro" id="IPR001841">
    <property type="entry name" value="Znf_RING"/>
</dbReference>
<feature type="region of interest" description="Disordered" evidence="16">
    <location>
        <begin position="282"/>
        <end position="325"/>
    </location>
</feature>
<evidence type="ECO:0000256" key="3">
    <source>
        <dbReference type="ARBA" id="ARBA00004906"/>
    </source>
</evidence>
<feature type="coiled-coil region" evidence="15">
    <location>
        <begin position="805"/>
        <end position="842"/>
    </location>
</feature>
<dbReference type="PANTHER" id="PTHR23163">
    <property type="entry name" value="RING FINGER PROTEIN-RELATED"/>
    <property type="match status" value="1"/>
</dbReference>
<dbReference type="PROSITE" id="PS50089">
    <property type="entry name" value="ZF_RING_2"/>
    <property type="match status" value="1"/>
</dbReference>
<evidence type="ECO:0000256" key="6">
    <source>
        <dbReference type="ARBA" id="ARBA00022723"/>
    </source>
</evidence>
<dbReference type="Gene3D" id="3.30.40.10">
    <property type="entry name" value="Zinc/RING finger domain, C3HC4 (zinc finger)"/>
    <property type="match status" value="1"/>
</dbReference>
<feature type="coiled-coil region" evidence="15">
    <location>
        <begin position="608"/>
        <end position="765"/>
    </location>
</feature>
<dbReference type="PANTHER" id="PTHR23163:SF0">
    <property type="entry name" value="E3 UBIQUITIN-PROTEIN LIGASE BRE1"/>
    <property type="match status" value="1"/>
</dbReference>
<dbReference type="InterPro" id="IPR013956">
    <property type="entry name" value="E3_ubiquit_lig_Bre1"/>
</dbReference>
<feature type="region of interest" description="Disordered" evidence="16">
    <location>
        <begin position="579"/>
        <end position="598"/>
    </location>
</feature>
<evidence type="ECO:0000256" key="14">
    <source>
        <dbReference type="RuleBase" id="RU365038"/>
    </source>
</evidence>
<dbReference type="GO" id="GO:0033503">
    <property type="term" value="C:HULC complex"/>
    <property type="evidence" value="ECO:0007669"/>
    <property type="project" value="TreeGrafter"/>
</dbReference>
<evidence type="ECO:0000313" key="18">
    <source>
        <dbReference type="EMBL" id="KAF2069238.1"/>
    </source>
</evidence>
<dbReference type="InterPro" id="IPR017907">
    <property type="entry name" value="Znf_RING_CS"/>
</dbReference>
<keyword evidence="7 13" id="KW-0863">Zinc-finger</keyword>
<dbReference type="InterPro" id="IPR013083">
    <property type="entry name" value="Znf_RING/FYVE/PHD"/>
</dbReference>
<evidence type="ECO:0000259" key="17">
    <source>
        <dbReference type="PROSITE" id="PS50089"/>
    </source>
</evidence>
<dbReference type="EMBL" id="AJWJ01000710">
    <property type="protein sequence ID" value="KAF2069238.1"/>
    <property type="molecule type" value="Genomic_DNA"/>
</dbReference>
<evidence type="ECO:0000256" key="16">
    <source>
        <dbReference type="SAM" id="MobiDB-lite"/>
    </source>
</evidence>
<keyword evidence="8 14" id="KW-0833">Ubl conjugation pathway</keyword>
<keyword evidence="11 14" id="KW-0175">Coiled coil</keyword>
<feature type="coiled-coil region" evidence="15">
    <location>
        <begin position="219"/>
        <end position="274"/>
    </location>
</feature>
<dbReference type="PROSITE" id="PS00518">
    <property type="entry name" value="ZF_RING_1"/>
    <property type="match status" value="1"/>
</dbReference>
<proteinExistence type="inferred from homology"/>
<dbReference type="GO" id="GO:0061630">
    <property type="term" value="F:ubiquitin protein ligase activity"/>
    <property type="evidence" value="ECO:0007669"/>
    <property type="project" value="UniProtKB-EC"/>
</dbReference>
<dbReference type="GO" id="GO:0005634">
    <property type="term" value="C:nucleus"/>
    <property type="evidence" value="ECO:0007669"/>
    <property type="project" value="UniProtKB-SubCell"/>
</dbReference>
<dbReference type="GO" id="GO:0008270">
    <property type="term" value="F:zinc ion binding"/>
    <property type="evidence" value="ECO:0007669"/>
    <property type="project" value="UniProtKB-KW"/>
</dbReference>
<feature type="coiled-coil region" evidence="15">
    <location>
        <begin position="358"/>
        <end position="513"/>
    </location>
</feature>
<feature type="compositionally biased region" description="Low complexity" evidence="16">
    <location>
        <begin position="286"/>
        <end position="325"/>
    </location>
</feature>
<evidence type="ECO:0000256" key="7">
    <source>
        <dbReference type="ARBA" id="ARBA00022771"/>
    </source>
</evidence>
<comment type="catalytic activity">
    <reaction evidence="1 14">
        <text>S-ubiquitinyl-[E2 ubiquitin-conjugating enzyme]-L-cysteine + [acceptor protein]-L-lysine = [E2 ubiquitin-conjugating enzyme]-L-cysteine + N(6)-ubiquitinyl-[acceptor protein]-L-lysine.</text>
        <dbReference type="EC" id="2.3.2.27"/>
    </reaction>
</comment>
<evidence type="ECO:0000256" key="15">
    <source>
        <dbReference type="SAM" id="Coils"/>
    </source>
</evidence>
<sequence>MDQTSDLKRRDNPSIPDSDVSRPNKRSLSSSEASIPVPVEQKDQNLLLFQNRAMKIRVEEQKLEINDRELKIKGLSNKLHIYEETVSCLCRVWDQLNTGLHILLSRVNFDSNMIDELIPKGYSSESFQFLRSYITEPPPVEGAHSIEQTLQKRIHKTQNVFTKISEAIEREHILSNAVIRLLKSSSTTKESIKSNDYDNLLKEDNDKLSKQNQFIQSIYDKLQIQHKQLSDQQSLLTEQTVCYQNNIKDLKLELEKSNDELIIERKRVIKLQDETLRTAPTVKIPSPSLSSNSLLNGNNSNNSNNGQANGSSSSSNNNSNTIISSNHNTRVDGSIIYINGQTLDEYVGELTKQSDGRLGEARKLREEKANLLKELQQLQIDIRIIPEERILNSMPYQILRQRLQLVSDELDIHRNQCSKLQNDLTQFNISRRLDREALETFELQRRQSLERRISQLEGESVELKSEKEKLINLIDQRNPTISQEYVAESRLLLDTKDQDIKKLATEVVQLKADIEKYKAPKEEIEKAKELIQRDVHSKNIEIKELLDKLKTTTQQNDELKLIEKKLLDREKELLINLNHLNTQSNNNSENNDNNNNNSNEIVELKISESKLKEELVLLKSKLTELEQGKDKYQSEIDNISLEFKEKIKQLDITIAASLQIQESQKQEIEALIMEIDSMGKAYENMQEQNTRLIKQISDKEDTHALLMAENIKAQQTIRLSKEAQIAMEDKLQRNEEKLKNQSEIMIKIEEKSNILQKQLSKVTEELQFCNFELEKHKRFVRENSGHNVELKTQLDHLGILNVELKKKADDSIFALEREIDKAKRLDEEKQLLKKKLEKASSNASSSSSTAEEELRLVNQKLRCSICNDRQKNTVIAKCFHVFCKECIYSNIDTRKRRCPGCKRPFSESDVHPIYLDYI</sequence>
<accession>A0A8J4UW25</accession>
<dbReference type="CDD" id="cd16499">
    <property type="entry name" value="RING-HC_Bre1-like"/>
    <property type="match status" value="1"/>
</dbReference>
<dbReference type="UniPathway" id="UPA00143"/>